<keyword evidence="4" id="KW-1003">Cell membrane</keyword>
<dbReference type="EMBL" id="JAFLEQ010000011">
    <property type="protein sequence ID" value="MBN9644288.1"/>
    <property type="molecule type" value="Genomic_DNA"/>
</dbReference>
<keyword evidence="7 8" id="KW-0472">Membrane</keyword>
<evidence type="ECO:0000256" key="4">
    <source>
        <dbReference type="ARBA" id="ARBA00022475"/>
    </source>
</evidence>
<dbReference type="Proteomes" id="UP000664332">
    <property type="component" value="Unassembled WGS sequence"/>
</dbReference>
<evidence type="ECO:0000256" key="7">
    <source>
        <dbReference type="ARBA" id="ARBA00023136"/>
    </source>
</evidence>
<evidence type="ECO:0000313" key="10">
    <source>
        <dbReference type="Proteomes" id="UP000664332"/>
    </source>
</evidence>
<reference evidence="9" key="1">
    <citation type="submission" date="2021-03" db="EMBL/GenBank/DDBJ databases">
        <authorList>
            <person name="Sun Q."/>
        </authorList>
    </citation>
    <scope>NUCLEOTIDE SEQUENCE</scope>
    <source>
        <strain evidence="9">CCM 8862</strain>
    </source>
</reference>
<keyword evidence="3" id="KW-0813">Transport</keyword>
<dbReference type="PANTHER" id="PTHR34979:SF1">
    <property type="entry name" value="INNER MEMBRANE PROTEIN YGAZ"/>
    <property type="match status" value="1"/>
</dbReference>
<evidence type="ECO:0000256" key="1">
    <source>
        <dbReference type="ARBA" id="ARBA00004651"/>
    </source>
</evidence>
<comment type="caution">
    <text evidence="9">The sequence shown here is derived from an EMBL/GenBank/DDBJ whole genome shotgun (WGS) entry which is preliminary data.</text>
</comment>
<evidence type="ECO:0000256" key="8">
    <source>
        <dbReference type="SAM" id="Phobius"/>
    </source>
</evidence>
<keyword evidence="6 8" id="KW-1133">Transmembrane helix</keyword>
<evidence type="ECO:0000256" key="5">
    <source>
        <dbReference type="ARBA" id="ARBA00022692"/>
    </source>
</evidence>
<evidence type="ECO:0000256" key="6">
    <source>
        <dbReference type="ARBA" id="ARBA00022989"/>
    </source>
</evidence>
<name>A0A939IXQ2_9CORY</name>
<evidence type="ECO:0000256" key="3">
    <source>
        <dbReference type="ARBA" id="ARBA00022448"/>
    </source>
</evidence>
<feature type="transmembrane region" description="Helical" evidence="8">
    <location>
        <begin position="27"/>
        <end position="53"/>
    </location>
</feature>
<protein>
    <submittedName>
        <fullName evidence="9">AzlC family ABC transporter permease</fullName>
    </submittedName>
</protein>
<evidence type="ECO:0000256" key="2">
    <source>
        <dbReference type="ARBA" id="ARBA00010735"/>
    </source>
</evidence>
<feature type="transmembrane region" description="Helical" evidence="8">
    <location>
        <begin position="200"/>
        <end position="229"/>
    </location>
</feature>
<dbReference type="AlphaFoldDB" id="A0A939IXQ2"/>
<organism evidence="9 10">
    <name type="scientific">Corynebacterium mendelii</name>
    <dbReference type="NCBI Taxonomy" id="2765362"/>
    <lineage>
        <taxon>Bacteria</taxon>
        <taxon>Bacillati</taxon>
        <taxon>Actinomycetota</taxon>
        <taxon>Actinomycetes</taxon>
        <taxon>Mycobacteriales</taxon>
        <taxon>Corynebacteriaceae</taxon>
        <taxon>Corynebacterium</taxon>
    </lineage>
</organism>
<evidence type="ECO:0000313" key="9">
    <source>
        <dbReference type="EMBL" id="MBN9644288.1"/>
    </source>
</evidence>
<dbReference type="Pfam" id="PF03591">
    <property type="entry name" value="AzlC"/>
    <property type="match status" value="1"/>
</dbReference>
<feature type="transmembrane region" description="Helical" evidence="8">
    <location>
        <begin position="59"/>
        <end position="90"/>
    </location>
</feature>
<accession>A0A939IXQ2</accession>
<dbReference type="RefSeq" id="WP_207278784.1">
    <property type="nucleotide sequence ID" value="NZ_JAFLEQ010000011.1"/>
</dbReference>
<feature type="transmembrane region" description="Helical" evidence="8">
    <location>
        <begin position="140"/>
        <end position="165"/>
    </location>
</feature>
<dbReference type="InterPro" id="IPR011606">
    <property type="entry name" value="Brnchd-chn_aa_trnsp_permease"/>
</dbReference>
<keyword evidence="10" id="KW-1185">Reference proteome</keyword>
<dbReference type="PANTHER" id="PTHR34979">
    <property type="entry name" value="INNER MEMBRANE PROTEIN YGAZ"/>
    <property type="match status" value="1"/>
</dbReference>
<sequence length="257" mass="27746">MTDQVPEQRAACSSTVQQIRLGLKDSLAVMLGLLPIGLAFGFFVTQSGFAWWWAPVFSIVIYAGSAEFIAVGVVTGGTGVLAAAVTAFMVNFRHLFYGLTFPLDNIRGRPAKLWSVYSLTDEVYAIVCSARNKTWTHTRIITVSVACWLSWWIPGIAGAVAGLALPDNLEGAEFALTALMIVLAMEAFRGNPDYSLPLSAAALAVGAGFLLPGGMLVAALSCYFIVLWVRYRCPRVDASMTLRRPTDAPDFGDKEQP</sequence>
<keyword evidence="5 8" id="KW-0812">Transmembrane</keyword>
<comment type="similarity">
    <text evidence="2">Belongs to the AzlC family.</text>
</comment>
<gene>
    <name evidence="9" type="ORF">JZY06_06635</name>
</gene>
<proteinExistence type="inferred from homology"/>
<comment type="subcellular location">
    <subcellularLocation>
        <location evidence="1">Cell membrane</location>
        <topology evidence="1">Multi-pass membrane protein</topology>
    </subcellularLocation>
</comment>
<dbReference type="GO" id="GO:1903785">
    <property type="term" value="P:L-valine transmembrane transport"/>
    <property type="evidence" value="ECO:0007669"/>
    <property type="project" value="TreeGrafter"/>
</dbReference>
<dbReference type="GO" id="GO:0005886">
    <property type="term" value="C:plasma membrane"/>
    <property type="evidence" value="ECO:0007669"/>
    <property type="project" value="UniProtKB-SubCell"/>
</dbReference>